<name>A0A2U8VYU8_9HYPH</name>
<evidence type="ECO:0000256" key="1">
    <source>
        <dbReference type="SAM" id="Phobius"/>
    </source>
</evidence>
<sequence>MRRAAPAALFHARDVPRSHIGFRGTAYEGSRTLDHSHQRPEPIPTGLRGRCPRCGQGHLFKGFLTLRPSCEACDLDYANFDSADGPAFFVMSIVGLVVVGLALWMEIAYEPPIWVHALVAGSLSIGLSLLLVRPLKGMLIALQYANKAEQGRFEP</sequence>
<reference evidence="2 3" key="1">
    <citation type="submission" date="2018-05" db="EMBL/GenBank/DDBJ databases">
        <title>Complete Genome Sequence of Methylobacterium sp. 17Sr1-43.</title>
        <authorList>
            <person name="Srinivasan S."/>
        </authorList>
    </citation>
    <scope>NUCLEOTIDE SEQUENCE [LARGE SCALE GENOMIC DNA]</scope>
    <source>
        <strain evidence="2 3">17Sr1-43</strain>
    </source>
</reference>
<accession>A0A2U8VYU8</accession>
<keyword evidence="1" id="KW-0472">Membrane</keyword>
<dbReference type="KEGG" id="meti:DK427_25260"/>
<proteinExistence type="predicted"/>
<keyword evidence="1" id="KW-1133">Transmembrane helix</keyword>
<protein>
    <recommendedName>
        <fullName evidence="4">DUF983 domain-containing protein</fullName>
    </recommendedName>
</protein>
<dbReference type="EMBL" id="CP029551">
    <property type="protein sequence ID" value="AWN38628.1"/>
    <property type="molecule type" value="Genomic_DNA"/>
</dbReference>
<evidence type="ECO:0000313" key="2">
    <source>
        <dbReference type="EMBL" id="AWN38628.1"/>
    </source>
</evidence>
<dbReference type="OrthoDB" id="9799456at2"/>
<keyword evidence="1" id="KW-0812">Transmembrane</keyword>
<dbReference type="Proteomes" id="UP000246058">
    <property type="component" value="Chromosome"/>
</dbReference>
<dbReference type="InterPro" id="IPR009325">
    <property type="entry name" value="DUF983"/>
</dbReference>
<feature type="transmembrane region" description="Helical" evidence="1">
    <location>
        <begin position="87"/>
        <end position="107"/>
    </location>
</feature>
<dbReference type="AlphaFoldDB" id="A0A2U8VYU8"/>
<feature type="transmembrane region" description="Helical" evidence="1">
    <location>
        <begin position="113"/>
        <end position="132"/>
    </location>
</feature>
<keyword evidence="3" id="KW-1185">Reference proteome</keyword>
<evidence type="ECO:0008006" key="4">
    <source>
        <dbReference type="Google" id="ProtNLM"/>
    </source>
</evidence>
<organism evidence="2 3">
    <name type="scientific">Methylobacterium radiodurans</name>
    <dbReference type="NCBI Taxonomy" id="2202828"/>
    <lineage>
        <taxon>Bacteria</taxon>
        <taxon>Pseudomonadati</taxon>
        <taxon>Pseudomonadota</taxon>
        <taxon>Alphaproteobacteria</taxon>
        <taxon>Hyphomicrobiales</taxon>
        <taxon>Methylobacteriaceae</taxon>
        <taxon>Methylobacterium</taxon>
    </lineage>
</organism>
<gene>
    <name evidence="2" type="ORF">DK427_25260</name>
</gene>
<dbReference type="Pfam" id="PF06170">
    <property type="entry name" value="DUF983"/>
    <property type="match status" value="1"/>
</dbReference>
<evidence type="ECO:0000313" key="3">
    <source>
        <dbReference type="Proteomes" id="UP000246058"/>
    </source>
</evidence>